<feature type="coiled-coil region" evidence="7">
    <location>
        <begin position="699"/>
        <end position="757"/>
    </location>
</feature>
<feature type="transmembrane region" description="Helical" evidence="9">
    <location>
        <begin position="1330"/>
        <end position="1351"/>
    </location>
</feature>
<evidence type="ECO:0000256" key="9">
    <source>
        <dbReference type="SAM" id="Phobius"/>
    </source>
</evidence>
<dbReference type="SMART" id="SM00968">
    <property type="entry name" value="SMC_hinge"/>
    <property type="match status" value="1"/>
</dbReference>
<evidence type="ECO:0000256" key="4">
    <source>
        <dbReference type="ARBA" id="ARBA00023242"/>
    </source>
</evidence>
<evidence type="ECO:0000256" key="7">
    <source>
        <dbReference type="SAM" id="Coils"/>
    </source>
</evidence>
<sequence>MQAVKEQMESEKKNLEDGLEELSDSAEKDGQRRSKLQEQLRAIREEEAKLESQQEELKKGLADRALVFTPDQLEEFDRVKRETEKATAASGDALRQLEHQLKVVRQERVQAEGDQRDATARQSHLNQRLQELNEAETAACAAMESSAALMDQRSQQLVQMHESLKSRSGEKEELQKERNSLLDFIQDFTATEQQLERERELGQICASLAEACPGVFGRVVDLCKPSQKRLHVAVNVAMAKFLDAIIVESSEAARACVRYLKERMLPPMTFLPMADLRVTDLDPRLQNLVQSQRGLRLGLNCVSFDEKYSRAFNFVLGDVVVADTMADGRRLAFGDSRKLGVTCKVVTLAGEAIAKNGNLSVNSEATQAGATRFDVSELEATKARMESIDRRMHQIHSQESAGGADVAALELDMRRVEGKAQEAAMRLQQCQEELRQKRAELQSVEATVAAVQPEAQRLALEEARLREEQRSIEARVSEAVAGHFAHLSAAMGVDDVRKMEREFRREKEAVDQQTAQLARRLRNVKAEISMLEQTLEERRTKDPKELEAKFSEEAAELRTKETKLAREAKSLEKKVSEQEQQLSRSHEAERDNDKVLSALRQQQKERRQQLMAAEKKVSDLGSEQQALLSNQSTILRQSLLEGIEVPLLRGGPEALQELAEETQPASAPTQRSPVDTSSILVDFSLLAEEKQAASHGAAAQMLEAEYKAELERLRAELERLSPNLKAVDQLQGVAENLQAASHEADAARKSIEEIEGKFETVRKARKEKFIECFQKVSAAIGPVYRRLTAQNGADGGSAYLDLEDAEDPFNGGIKFTAMPPAKRFRDMHLLSGGEKTLAAMALLFAVQAFQQPPFMVLDEALYGDFRNPDIGSDEDGLGHGLLTHDWVAMHFSVLDSEESKNIAVVHKTNQGYSGKDLWKLKQERPELFGVASAAQNGKPAPPGFEQLREMPGWMYHREKALYFQRESGLLYCRDSATNELYELHQGEDYSGTLTVRGDAATVAVKGQASRNVIINDLHRAASSMKLDFSHHDSPAAMFAVYDATGCSNDQAEAAAKGLHMQLLPRLAAYRGRWQNDRLQGALSDAIEQLRNEIAPETGIALAVALLLGGRLTMAATGGAVCMIFGQVGQSDGNVDNLEVVGLQTEPTTHCAVLEDSHLGALLTVNGIRSSGLSAARMRALARSHTMGDRPRAGCVSLLEEAQKSGAQPPLVAAAVRFSWSRGDQVKKQRTDPSSLTKVRCRHILLRHVGCQAPLGDRRKKPTRSLGEAELQMLRILPEIAHGGAAAFTKKCKELSECDTAMKSGDLAGDLGWLDKDPARSRKVPAAVVRAAFLLATAAIVQQTLVLVCWLTERYLVEGRPLPLMQSCLCALIWFGSTVVEWAGPRPYDNMSLGLPGQIAGCDGGYRSPFLIYASVWLTGLTFGTLLLFCEEGNFEDHMSFRINIEPATPRLSFTALLIF</sequence>
<keyword evidence="6" id="KW-0413">Isomerase</keyword>
<evidence type="ECO:0000256" key="1">
    <source>
        <dbReference type="ARBA" id="ARBA00022618"/>
    </source>
</evidence>
<keyword evidence="6" id="KW-0697">Rotamase</keyword>
<keyword evidence="5" id="KW-0131">Cell cycle</keyword>
<feature type="compositionally biased region" description="Basic and acidic residues" evidence="8">
    <location>
        <begin position="584"/>
        <end position="594"/>
    </location>
</feature>
<accession>A0ABP0H8Q5</accession>
<dbReference type="PANTHER" id="PTHR18937">
    <property type="entry name" value="STRUCTURAL MAINTENANCE OF CHROMOSOMES SMC FAMILY MEMBER"/>
    <property type="match status" value="1"/>
</dbReference>
<feature type="region of interest" description="Disordered" evidence="8">
    <location>
        <begin position="1"/>
        <end position="37"/>
    </location>
</feature>
<dbReference type="Proteomes" id="UP001642464">
    <property type="component" value="Unassembled WGS sequence"/>
</dbReference>
<dbReference type="InterPro" id="IPR036277">
    <property type="entry name" value="SMC_hinge_sf"/>
</dbReference>
<evidence type="ECO:0000256" key="6">
    <source>
        <dbReference type="PROSITE-ProRule" id="PRU00278"/>
    </source>
</evidence>
<feature type="compositionally biased region" description="Basic and acidic residues" evidence="8">
    <location>
        <begin position="1"/>
        <end position="16"/>
    </location>
</feature>
<dbReference type="Gene3D" id="3.10.50.40">
    <property type="match status" value="1"/>
</dbReference>
<feature type="transmembrane region" description="Helical" evidence="9">
    <location>
        <begin position="1363"/>
        <end position="1383"/>
    </location>
</feature>
<keyword evidence="1" id="KW-0132">Cell division</keyword>
<keyword evidence="9" id="KW-1133">Transmembrane helix</keyword>
<evidence type="ECO:0000256" key="5">
    <source>
        <dbReference type="ARBA" id="ARBA00023306"/>
    </source>
</evidence>
<feature type="compositionally biased region" description="Basic and acidic residues" evidence="8">
    <location>
        <begin position="535"/>
        <end position="577"/>
    </location>
</feature>
<dbReference type="PROSITE" id="PS50198">
    <property type="entry name" value="PPIC_PPIASE_2"/>
    <property type="match status" value="1"/>
</dbReference>
<feature type="region of interest" description="Disordered" evidence="8">
    <location>
        <begin position="535"/>
        <end position="594"/>
    </location>
</feature>
<feature type="compositionally biased region" description="Basic and acidic residues" evidence="8">
    <location>
        <begin position="25"/>
        <end position="37"/>
    </location>
</feature>
<organism evidence="11 12">
    <name type="scientific">Durusdinium trenchii</name>
    <dbReference type="NCBI Taxonomy" id="1381693"/>
    <lineage>
        <taxon>Eukaryota</taxon>
        <taxon>Sar</taxon>
        <taxon>Alveolata</taxon>
        <taxon>Dinophyceae</taxon>
        <taxon>Suessiales</taxon>
        <taxon>Symbiodiniaceae</taxon>
        <taxon>Durusdinium</taxon>
    </lineage>
</organism>
<feature type="coiled-coil region" evidence="7">
    <location>
        <begin position="94"/>
        <end position="135"/>
    </location>
</feature>
<dbReference type="SUPFAM" id="SSF52540">
    <property type="entry name" value="P-loop containing nucleoside triphosphate hydrolases"/>
    <property type="match status" value="2"/>
</dbReference>
<evidence type="ECO:0000256" key="2">
    <source>
        <dbReference type="ARBA" id="ARBA00022776"/>
    </source>
</evidence>
<proteinExistence type="predicted"/>
<keyword evidence="3 7" id="KW-0175">Coiled coil</keyword>
<dbReference type="InterPro" id="IPR027417">
    <property type="entry name" value="P-loop_NTPase"/>
</dbReference>
<feature type="domain" description="PpiC" evidence="10">
    <location>
        <begin position="1235"/>
        <end position="1341"/>
    </location>
</feature>
<keyword evidence="9" id="KW-0812">Transmembrane</keyword>
<gene>
    <name evidence="11" type="ORF">SCF082_LOCUS492</name>
</gene>
<dbReference type="Gene3D" id="1.20.1060.20">
    <property type="match status" value="1"/>
</dbReference>
<feature type="transmembrane region" description="Helical" evidence="9">
    <location>
        <begin position="1409"/>
        <end position="1429"/>
    </location>
</feature>
<dbReference type="InterPro" id="IPR046357">
    <property type="entry name" value="PPIase_dom_sf"/>
</dbReference>
<comment type="caution">
    <text evidence="11">The sequence shown here is derived from an EMBL/GenBank/DDBJ whole genome shotgun (WGS) entry which is preliminary data.</text>
</comment>
<keyword evidence="2" id="KW-0498">Mitosis</keyword>
<dbReference type="InterPro" id="IPR010935">
    <property type="entry name" value="SMC_hinge"/>
</dbReference>
<reference evidence="11 12" key="1">
    <citation type="submission" date="2024-02" db="EMBL/GenBank/DDBJ databases">
        <authorList>
            <person name="Chen Y."/>
            <person name="Shah S."/>
            <person name="Dougan E. K."/>
            <person name="Thang M."/>
            <person name="Chan C."/>
        </authorList>
    </citation>
    <scope>NUCLEOTIDE SEQUENCE [LARGE SCALE GENOMIC DNA]</scope>
</reference>
<evidence type="ECO:0000313" key="11">
    <source>
        <dbReference type="EMBL" id="CAK8986312.1"/>
    </source>
</evidence>
<protein>
    <submittedName>
        <fullName evidence="11">Structural maintenance of chromosomes protein 1 (SMC protein 1) (SMC-1) (Chromosome segregation protein SMC-1) (Cohesin complex subunit SMC-1) (Protein TITAN8)</fullName>
    </submittedName>
</protein>
<evidence type="ECO:0000256" key="8">
    <source>
        <dbReference type="SAM" id="MobiDB-lite"/>
    </source>
</evidence>
<evidence type="ECO:0000256" key="3">
    <source>
        <dbReference type="ARBA" id="ARBA00023054"/>
    </source>
</evidence>
<name>A0ABP0H8Q5_9DINO</name>
<keyword evidence="4" id="KW-0539">Nucleus</keyword>
<dbReference type="SUPFAM" id="SSF75553">
    <property type="entry name" value="Smc hinge domain"/>
    <property type="match status" value="1"/>
</dbReference>
<dbReference type="PANTHER" id="PTHR18937:SF12">
    <property type="entry name" value="STRUCTURAL MAINTENANCE OF CHROMOSOMES PROTEIN"/>
    <property type="match status" value="1"/>
</dbReference>
<dbReference type="Gene3D" id="3.30.70.1620">
    <property type="match status" value="1"/>
</dbReference>
<keyword evidence="12" id="KW-1185">Reference proteome</keyword>
<dbReference type="Pfam" id="PF06470">
    <property type="entry name" value="SMC_hinge"/>
    <property type="match status" value="1"/>
</dbReference>
<keyword evidence="9" id="KW-0472">Membrane</keyword>
<dbReference type="EMBL" id="CAXAMM010000170">
    <property type="protein sequence ID" value="CAK8986312.1"/>
    <property type="molecule type" value="Genomic_DNA"/>
</dbReference>
<dbReference type="InterPro" id="IPR000297">
    <property type="entry name" value="PPIase_PpiC"/>
</dbReference>
<dbReference type="Gene3D" id="3.40.50.300">
    <property type="entry name" value="P-loop containing nucleotide triphosphate hydrolases"/>
    <property type="match status" value="1"/>
</dbReference>
<evidence type="ECO:0000313" key="12">
    <source>
        <dbReference type="Proteomes" id="UP001642464"/>
    </source>
</evidence>
<dbReference type="SUPFAM" id="SSF54534">
    <property type="entry name" value="FKBP-like"/>
    <property type="match status" value="1"/>
</dbReference>
<evidence type="ECO:0000259" key="10">
    <source>
        <dbReference type="PROSITE" id="PS50198"/>
    </source>
</evidence>